<evidence type="ECO:0000313" key="2">
    <source>
        <dbReference type="EMBL" id="SHJ62870.1"/>
    </source>
</evidence>
<dbReference type="AlphaFoldDB" id="A0A1M6KVE7"/>
<dbReference type="InterPro" id="IPR036513">
    <property type="entry name" value="STAS_dom_sf"/>
</dbReference>
<sequence length="99" mass="11829">MNLQIVQNARKFEVIGDFTLNNTTHVKEHFNNLLDHYDEVVMSLKKVQKIDHKGIQVLKDIYSKANRRNKILFVFGRDNNIIRKAFEKNKVSYIFKENY</sequence>
<protein>
    <submittedName>
        <fullName evidence="2">STAS domain-containing protein</fullName>
    </submittedName>
</protein>
<dbReference type="OrthoDB" id="1163458at2"/>
<dbReference type="Gene3D" id="3.30.750.24">
    <property type="entry name" value="STAS domain"/>
    <property type="match status" value="1"/>
</dbReference>
<organism evidence="2 3">
    <name type="scientific">Aquimarina spongiae</name>
    <dbReference type="NCBI Taxonomy" id="570521"/>
    <lineage>
        <taxon>Bacteria</taxon>
        <taxon>Pseudomonadati</taxon>
        <taxon>Bacteroidota</taxon>
        <taxon>Flavobacteriia</taxon>
        <taxon>Flavobacteriales</taxon>
        <taxon>Flavobacteriaceae</taxon>
        <taxon>Aquimarina</taxon>
    </lineage>
</organism>
<proteinExistence type="predicted"/>
<dbReference type="PROSITE" id="PS50801">
    <property type="entry name" value="STAS"/>
    <property type="match status" value="1"/>
</dbReference>
<reference evidence="3" key="1">
    <citation type="submission" date="2016-11" db="EMBL/GenBank/DDBJ databases">
        <authorList>
            <person name="Varghese N."/>
            <person name="Submissions S."/>
        </authorList>
    </citation>
    <scope>NUCLEOTIDE SEQUENCE [LARGE SCALE GENOMIC DNA]</scope>
    <source>
        <strain evidence="3">DSM 22623</strain>
    </source>
</reference>
<keyword evidence="3" id="KW-1185">Reference proteome</keyword>
<dbReference type="EMBL" id="FQYP01000012">
    <property type="protein sequence ID" value="SHJ62870.1"/>
    <property type="molecule type" value="Genomic_DNA"/>
</dbReference>
<feature type="domain" description="STAS" evidence="1">
    <location>
        <begin position="1"/>
        <end position="99"/>
    </location>
</feature>
<dbReference type="Pfam" id="PF01740">
    <property type="entry name" value="STAS"/>
    <property type="match status" value="1"/>
</dbReference>
<dbReference type="SUPFAM" id="SSF52091">
    <property type="entry name" value="SpoIIaa-like"/>
    <property type="match status" value="1"/>
</dbReference>
<gene>
    <name evidence="2" type="ORF">SAMN04488508_11283</name>
</gene>
<accession>A0A1M6KVE7</accession>
<dbReference type="STRING" id="570521.SAMN04488508_11283"/>
<name>A0A1M6KVE7_9FLAO</name>
<dbReference type="InterPro" id="IPR002645">
    <property type="entry name" value="STAS_dom"/>
</dbReference>
<evidence type="ECO:0000313" key="3">
    <source>
        <dbReference type="Proteomes" id="UP000184432"/>
    </source>
</evidence>
<evidence type="ECO:0000259" key="1">
    <source>
        <dbReference type="PROSITE" id="PS50801"/>
    </source>
</evidence>
<dbReference type="Proteomes" id="UP000184432">
    <property type="component" value="Unassembled WGS sequence"/>
</dbReference>
<dbReference type="RefSeq" id="WP_073321392.1">
    <property type="nucleotide sequence ID" value="NZ_FQYP01000012.1"/>
</dbReference>